<keyword evidence="6" id="KW-1185">Reference proteome</keyword>
<dbReference type="Proteomes" id="UP000643610">
    <property type="component" value="Unassembled WGS sequence"/>
</dbReference>
<accession>A0ABR6XN65</accession>
<evidence type="ECO:0000256" key="3">
    <source>
        <dbReference type="ARBA" id="ARBA00022691"/>
    </source>
</evidence>
<reference evidence="5 6" key="1">
    <citation type="submission" date="2020-08" db="EMBL/GenBank/DDBJ databases">
        <title>Novel species isolated from subtropical streams in China.</title>
        <authorList>
            <person name="Lu H."/>
        </authorList>
    </citation>
    <scope>NUCLEOTIDE SEQUENCE [LARGE SCALE GENOMIC DNA]</scope>
    <source>
        <strain evidence="5 6">KCTC 52442</strain>
    </source>
</reference>
<dbReference type="Gene3D" id="3.40.50.150">
    <property type="entry name" value="Vaccinia Virus protein VP39"/>
    <property type="match status" value="1"/>
</dbReference>
<evidence type="ECO:0000313" key="6">
    <source>
        <dbReference type="Proteomes" id="UP000643610"/>
    </source>
</evidence>
<name>A0ABR6XN65_9BURK</name>
<feature type="transmembrane region" description="Helical" evidence="4">
    <location>
        <begin position="6"/>
        <end position="26"/>
    </location>
</feature>
<comment type="caution">
    <text evidence="5">The sequence shown here is derived from an EMBL/GenBank/DDBJ whole genome shotgun (WGS) entry which is preliminary data.</text>
</comment>
<feature type="transmembrane region" description="Helical" evidence="4">
    <location>
        <begin position="33"/>
        <end position="53"/>
    </location>
</feature>
<dbReference type="GO" id="GO:0008168">
    <property type="term" value="F:methyltransferase activity"/>
    <property type="evidence" value="ECO:0007669"/>
    <property type="project" value="UniProtKB-KW"/>
</dbReference>
<sequence length="250" mass="28422">MKLSVGIRSLILQLGSLAITFIVLSLIKLKLQVSFSVLSLLFWHASLAAFVTLLLRFDWWWAPIQFAFPLLAYFLFQQQISPHFYLGILLASSLLFWSTYRTQVPYFPSRSELLNPVLDALSDVDDLRFVDIGSGMGGLLIKLSERRVDGQFVGIEIAPLPWLISFLRGKVSRSNVRFALGNFYQLDLSQFNVVFCYLSPAAMLTVWQKVKSEMAPGSLFLSYEFIVPDVTPDIVVKIEFGGVYLYGWRI</sequence>
<keyword evidence="2" id="KW-0808">Transferase</keyword>
<dbReference type="EMBL" id="JACOFU010000001">
    <property type="protein sequence ID" value="MBC3830347.1"/>
    <property type="molecule type" value="Genomic_DNA"/>
</dbReference>
<evidence type="ECO:0000256" key="4">
    <source>
        <dbReference type="SAM" id="Phobius"/>
    </source>
</evidence>
<feature type="transmembrane region" description="Helical" evidence="4">
    <location>
        <begin position="83"/>
        <end position="100"/>
    </location>
</feature>
<gene>
    <name evidence="5" type="ORF">H8K33_02400</name>
</gene>
<keyword evidence="4" id="KW-1133">Transmembrane helix</keyword>
<keyword evidence="1 5" id="KW-0489">Methyltransferase</keyword>
<protein>
    <submittedName>
        <fullName evidence="5">Class I SAM-dependent methyltransferase</fullName>
    </submittedName>
</protein>
<proteinExistence type="predicted"/>
<dbReference type="CDD" id="cd02440">
    <property type="entry name" value="AdoMet_MTases"/>
    <property type="match status" value="1"/>
</dbReference>
<dbReference type="SUPFAM" id="SSF53335">
    <property type="entry name" value="S-adenosyl-L-methionine-dependent methyltransferases"/>
    <property type="match status" value="1"/>
</dbReference>
<dbReference type="PANTHER" id="PTHR13610:SF9">
    <property type="entry name" value="FI06469P"/>
    <property type="match status" value="1"/>
</dbReference>
<feature type="transmembrane region" description="Helical" evidence="4">
    <location>
        <begin position="59"/>
        <end position="76"/>
    </location>
</feature>
<dbReference type="RefSeq" id="WP_186889366.1">
    <property type="nucleotide sequence ID" value="NZ_JACOFU010000001.1"/>
</dbReference>
<keyword evidence="4" id="KW-0472">Membrane</keyword>
<dbReference type="InterPro" id="IPR026170">
    <property type="entry name" value="FAM173A/B"/>
</dbReference>
<dbReference type="PANTHER" id="PTHR13610">
    <property type="entry name" value="METHYLTRANSFERASE DOMAIN-CONTAINING PROTEIN"/>
    <property type="match status" value="1"/>
</dbReference>
<evidence type="ECO:0000313" key="5">
    <source>
        <dbReference type="EMBL" id="MBC3830347.1"/>
    </source>
</evidence>
<organism evidence="5 6">
    <name type="scientific">Undibacterium amnicola</name>
    <dbReference type="NCBI Taxonomy" id="1834038"/>
    <lineage>
        <taxon>Bacteria</taxon>
        <taxon>Pseudomonadati</taxon>
        <taxon>Pseudomonadota</taxon>
        <taxon>Betaproteobacteria</taxon>
        <taxon>Burkholderiales</taxon>
        <taxon>Oxalobacteraceae</taxon>
        <taxon>Undibacterium</taxon>
    </lineage>
</organism>
<evidence type="ECO:0000256" key="2">
    <source>
        <dbReference type="ARBA" id="ARBA00022679"/>
    </source>
</evidence>
<evidence type="ECO:0000256" key="1">
    <source>
        <dbReference type="ARBA" id="ARBA00022603"/>
    </source>
</evidence>
<keyword evidence="4" id="KW-0812">Transmembrane</keyword>
<dbReference type="InterPro" id="IPR029063">
    <property type="entry name" value="SAM-dependent_MTases_sf"/>
</dbReference>
<keyword evidence="3" id="KW-0949">S-adenosyl-L-methionine</keyword>
<dbReference type="GO" id="GO:0032259">
    <property type="term" value="P:methylation"/>
    <property type="evidence" value="ECO:0007669"/>
    <property type="project" value="UniProtKB-KW"/>
</dbReference>